<organism evidence="2 3">
    <name type="scientific">Qipengyuania citrea LAMA 915</name>
    <dbReference type="NCBI Taxonomy" id="1306953"/>
    <lineage>
        <taxon>Bacteria</taxon>
        <taxon>Pseudomonadati</taxon>
        <taxon>Pseudomonadota</taxon>
        <taxon>Alphaproteobacteria</taxon>
        <taxon>Sphingomonadales</taxon>
        <taxon>Erythrobacteraceae</taxon>
        <taxon>Qipengyuania</taxon>
    </lineage>
</organism>
<accession>A0A0L1KI19</accession>
<name>A0A0L1KI19_9SPHN</name>
<reference evidence="2" key="1">
    <citation type="submission" date="2015-02" db="EMBL/GenBank/DDBJ databases">
        <authorList>
            <person name="Chooi Y.-H."/>
        </authorList>
    </citation>
    <scope>NUCLEOTIDE SEQUENCE [LARGE SCALE GENOMIC DNA]</scope>
    <source>
        <strain evidence="2">LAMA 915</strain>
    </source>
</reference>
<feature type="domain" description="Anti-sigma-28 factor FlgM C-terminal" evidence="1">
    <location>
        <begin position="49"/>
        <end position="85"/>
    </location>
</feature>
<dbReference type="STRING" id="1306953.J121_1058"/>
<sequence>MRIVGLPEFGGSVRRPSAALAPAEKIAPSPKVGDQAREAEAPVASSALAAGRDVPVDHDRVAEIRKALETGTYPLIPTEIADALIASGLYGKVGK</sequence>
<proteinExistence type="predicted"/>
<dbReference type="SUPFAM" id="SSF101498">
    <property type="entry name" value="Anti-sigma factor FlgM"/>
    <property type="match status" value="1"/>
</dbReference>
<protein>
    <recommendedName>
        <fullName evidence="1">Anti-sigma-28 factor FlgM C-terminal domain-containing protein</fullName>
    </recommendedName>
</protein>
<dbReference type="AlphaFoldDB" id="A0A0L1KI19"/>
<dbReference type="InterPro" id="IPR035890">
    <property type="entry name" value="Anti-sigma-28_factor_FlgM_sf"/>
</dbReference>
<dbReference type="Proteomes" id="UP000037446">
    <property type="component" value="Unassembled WGS sequence"/>
</dbReference>
<dbReference type="InterPro" id="IPR031316">
    <property type="entry name" value="FlgM_C"/>
</dbReference>
<comment type="caution">
    <text evidence="2">The sequence shown here is derived from an EMBL/GenBank/DDBJ whole genome shotgun (WGS) entry which is preliminary data.</text>
</comment>
<evidence type="ECO:0000313" key="2">
    <source>
        <dbReference type="EMBL" id="KNH03479.1"/>
    </source>
</evidence>
<dbReference type="Pfam" id="PF04316">
    <property type="entry name" value="FlgM"/>
    <property type="match status" value="1"/>
</dbReference>
<dbReference type="RefSeq" id="WP_082847534.1">
    <property type="nucleotide sequence ID" value="NZ_JYNE01000008.1"/>
</dbReference>
<gene>
    <name evidence="2" type="ORF">J121_1058</name>
</gene>
<dbReference type="PATRIC" id="fig|1306953.7.peg.1085"/>
<dbReference type="EMBL" id="JYNE01000008">
    <property type="protein sequence ID" value="KNH03479.1"/>
    <property type="molecule type" value="Genomic_DNA"/>
</dbReference>
<evidence type="ECO:0000259" key="1">
    <source>
        <dbReference type="Pfam" id="PF04316"/>
    </source>
</evidence>
<evidence type="ECO:0000313" key="3">
    <source>
        <dbReference type="Proteomes" id="UP000037446"/>
    </source>
</evidence>